<accession>A0ABS4FMH5</accession>
<comment type="caution">
    <text evidence="1">The sequence shown here is derived from an EMBL/GenBank/DDBJ whole genome shotgun (WGS) entry which is preliminary data.</text>
</comment>
<reference evidence="1 2" key="1">
    <citation type="submission" date="2021-03" db="EMBL/GenBank/DDBJ databases">
        <title>Genomic Encyclopedia of Type Strains, Phase IV (KMG-IV): sequencing the most valuable type-strain genomes for metagenomic binning, comparative biology and taxonomic classification.</title>
        <authorList>
            <person name="Goeker M."/>
        </authorList>
    </citation>
    <scope>NUCLEOTIDE SEQUENCE [LARGE SCALE GENOMIC DNA]</scope>
    <source>
        <strain evidence="1 2">DSM 14349</strain>
    </source>
</reference>
<proteinExistence type="predicted"/>
<dbReference type="Proteomes" id="UP001519272">
    <property type="component" value="Unassembled WGS sequence"/>
</dbReference>
<evidence type="ECO:0000313" key="2">
    <source>
        <dbReference type="Proteomes" id="UP001519272"/>
    </source>
</evidence>
<sequence>MGNYTSKIGNHVYVKGGLEAVKLYKEAFLVEEEGEPWLDDEGLIIHQTLVRNGELFLSVSENKYLPEGFMESYSTDVCPTMLFCVYYRNEEDLRRTFELLCKDAKRYTEIQAEGKDMICEVIDKFGVFWHLRFPKDQNVSFIPQ</sequence>
<dbReference type="EMBL" id="JAGGKG010000001">
    <property type="protein sequence ID" value="MBP1903777.1"/>
    <property type="molecule type" value="Genomic_DNA"/>
</dbReference>
<dbReference type="RefSeq" id="WP_210087438.1">
    <property type="nucleotide sequence ID" value="NZ_JAGGKG010000001.1"/>
</dbReference>
<dbReference type="SUPFAM" id="SSF54593">
    <property type="entry name" value="Glyoxalase/Bleomycin resistance protein/Dihydroxybiphenyl dioxygenase"/>
    <property type="match status" value="1"/>
</dbReference>
<protein>
    <submittedName>
        <fullName evidence="1">Glyoxalase superfamily protein PhnB</fullName>
    </submittedName>
</protein>
<keyword evidence="2" id="KW-1185">Reference proteome</keyword>
<evidence type="ECO:0000313" key="1">
    <source>
        <dbReference type="EMBL" id="MBP1903777.1"/>
    </source>
</evidence>
<dbReference type="InterPro" id="IPR029068">
    <property type="entry name" value="Glyas_Bleomycin-R_OHBP_Dase"/>
</dbReference>
<name>A0ABS4FMH5_9BACL</name>
<dbReference type="Gene3D" id="3.10.180.10">
    <property type="entry name" value="2,3-Dihydroxybiphenyl 1,2-Dioxygenase, domain 1"/>
    <property type="match status" value="1"/>
</dbReference>
<organism evidence="1 2">
    <name type="scientific">Paenibacillus turicensis</name>
    <dbReference type="NCBI Taxonomy" id="160487"/>
    <lineage>
        <taxon>Bacteria</taxon>
        <taxon>Bacillati</taxon>
        <taxon>Bacillota</taxon>
        <taxon>Bacilli</taxon>
        <taxon>Bacillales</taxon>
        <taxon>Paenibacillaceae</taxon>
        <taxon>Paenibacillus</taxon>
    </lineage>
</organism>
<gene>
    <name evidence="1" type="ORF">J2Z32_000389</name>
</gene>